<name>A0A2G4F4T7_9CYAN</name>
<sequence length="334" mass="34255">MSQLFPNPKSINPLAQPPENPAAPGNPPRPNPGAPGNPPRPNPDTPGNPPRPNPDTQLTSSALPPQNQTPPPPPANSINTTAGNDNITGDSFENFFVASIGTDSINGGLGTDTISYLSLGSGITLKAQGLVSKGAAGNDTLQSIENIIAPLGQINTIDASTGSGTASINVDLSQNQLAVNNIPTIGTLNFTVENFVNVTGTPNVDVLTGNIENNTLVGGDGNDTLSGLAGNDTLIGVNPLSATPGINETDTLIGGQGRDIFVLGDATKTYYSGTGFALIQDFELGIDRIQLRGSLSNYNIVGNSINLAGTSDQIAVLQPGLNAQNLTPDNFLFV</sequence>
<feature type="compositionally biased region" description="Pro residues" evidence="1">
    <location>
        <begin position="15"/>
        <end position="53"/>
    </location>
</feature>
<evidence type="ECO:0008006" key="4">
    <source>
        <dbReference type="Google" id="ProtNLM"/>
    </source>
</evidence>
<dbReference type="Gene3D" id="2.150.10.10">
    <property type="entry name" value="Serralysin-like metalloprotease, C-terminal"/>
    <property type="match status" value="1"/>
</dbReference>
<dbReference type="Proteomes" id="UP000226442">
    <property type="component" value="Unassembled WGS sequence"/>
</dbReference>
<accession>A0A2G4F4T7</accession>
<feature type="region of interest" description="Disordered" evidence="1">
    <location>
        <begin position="1"/>
        <end position="86"/>
    </location>
</feature>
<reference evidence="2" key="1">
    <citation type="submission" date="2017-10" db="EMBL/GenBank/DDBJ databases">
        <title>Draft genome sequence of the planktic cyanobacteria Tychonema bourrellyi isolated from alpine lentic freshwater.</title>
        <authorList>
            <person name="Tett A."/>
            <person name="Armanini F."/>
            <person name="Asnicar F."/>
            <person name="Boscaini A."/>
            <person name="Pasolli E."/>
            <person name="Zolfo M."/>
            <person name="Donati C."/>
            <person name="Salmaso N."/>
            <person name="Segata N."/>
        </authorList>
    </citation>
    <scope>NUCLEOTIDE SEQUENCE</scope>
    <source>
        <strain evidence="2">FEM_GT703</strain>
    </source>
</reference>
<dbReference type="InterPro" id="IPR001343">
    <property type="entry name" value="Hemolysn_Ca-bd"/>
</dbReference>
<dbReference type="AlphaFoldDB" id="A0A2G4F4T7"/>
<dbReference type="PRINTS" id="PR00313">
    <property type="entry name" value="CABNDNGRPT"/>
</dbReference>
<dbReference type="Pfam" id="PF00353">
    <property type="entry name" value="HemolysinCabind"/>
    <property type="match status" value="3"/>
</dbReference>
<dbReference type="EMBL" id="NXIB02000013">
    <property type="protein sequence ID" value="PHX56721.1"/>
    <property type="molecule type" value="Genomic_DNA"/>
</dbReference>
<proteinExistence type="predicted"/>
<comment type="caution">
    <text evidence="2">The sequence shown here is derived from an EMBL/GenBank/DDBJ whole genome shotgun (WGS) entry which is preliminary data.</text>
</comment>
<evidence type="ECO:0000313" key="2">
    <source>
        <dbReference type="EMBL" id="PHX56721.1"/>
    </source>
</evidence>
<evidence type="ECO:0000256" key="1">
    <source>
        <dbReference type="SAM" id="MobiDB-lite"/>
    </source>
</evidence>
<dbReference type="RefSeq" id="WP_096828052.1">
    <property type="nucleotide sequence ID" value="NZ_NXIB02000013.1"/>
</dbReference>
<gene>
    <name evidence="2" type="ORF">CP500_003670</name>
</gene>
<dbReference type="InterPro" id="IPR011049">
    <property type="entry name" value="Serralysin-like_metalloprot_C"/>
</dbReference>
<keyword evidence="3" id="KW-1185">Reference proteome</keyword>
<dbReference type="GO" id="GO:0005509">
    <property type="term" value="F:calcium ion binding"/>
    <property type="evidence" value="ECO:0007669"/>
    <property type="project" value="InterPro"/>
</dbReference>
<feature type="compositionally biased region" description="Polar residues" evidence="1">
    <location>
        <begin position="76"/>
        <end position="86"/>
    </location>
</feature>
<organism evidence="2 3">
    <name type="scientific">Tychonema bourrellyi FEM_GT703</name>
    <dbReference type="NCBI Taxonomy" id="2040638"/>
    <lineage>
        <taxon>Bacteria</taxon>
        <taxon>Bacillati</taxon>
        <taxon>Cyanobacteriota</taxon>
        <taxon>Cyanophyceae</taxon>
        <taxon>Oscillatoriophycideae</taxon>
        <taxon>Oscillatoriales</taxon>
        <taxon>Microcoleaceae</taxon>
        <taxon>Tychonema</taxon>
    </lineage>
</organism>
<protein>
    <recommendedName>
        <fullName evidence="4">Calcium-binding protein</fullName>
    </recommendedName>
</protein>
<evidence type="ECO:0000313" key="3">
    <source>
        <dbReference type="Proteomes" id="UP000226442"/>
    </source>
</evidence>
<dbReference type="OrthoDB" id="454226at2"/>
<dbReference type="SUPFAM" id="SSF51120">
    <property type="entry name" value="beta-Roll"/>
    <property type="match status" value="1"/>
</dbReference>